<feature type="compositionally biased region" description="Gly residues" evidence="4">
    <location>
        <begin position="1032"/>
        <end position="1048"/>
    </location>
</feature>
<feature type="compositionally biased region" description="Basic and acidic residues" evidence="4">
    <location>
        <begin position="1"/>
        <end position="12"/>
    </location>
</feature>
<comment type="caution">
    <text evidence="6">The sequence shown here is derived from an EMBL/GenBank/DDBJ whole genome shotgun (WGS) entry which is preliminary data.</text>
</comment>
<evidence type="ECO:0000256" key="1">
    <source>
        <dbReference type="ARBA" id="ARBA00001957"/>
    </source>
</evidence>
<dbReference type="InterPro" id="IPR045851">
    <property type="entry name" value="AMP-bd_C_sf"/>
</dbReference>
<dbReference type="InterPro" id="IPR025110">
    <property type="entry name" value="AMP-bd_C"/>
</dbReference>
<keyword evidence="7" id="KW-1185">Reference proteome</keyword>
<feature type="region of interest" description="Disordered" evidence="4">
    <location>
        <begin position="1"/>
        <end position="20"/>
    </location>
</feature>
<dbReference type="GO" id="GO:0003824">
    <property type="term" value="F:catalytic activity"/>
    <property type="evidence" value="ECO:0007669"/>
    <property type="project" value="InterPro"/>
</dbReference>
<dbReference type="InterPro" id="IPR042099">
    <property type="entry name" value="ANL_N_sf"/>
</dbReference>
<dbReference type="SUPFAM" id="SSF53474">
    <property type="entry name" value="alpha/beta-Hydrolases"/>
    <property type="match status" value="1"/>
</dbReference>
<feature type="region of interest" description="Disordered" evidence="4">
    <location>
        <begin position="1020"/>
        <end position="1052"/>
    </location>
</feature>
<dbReference type="Pfam" id="PF00550">
    <property type="entry name" value="PP-binding"/>
    <property type="match status" value="2"/>
</dbReference>
<dbReference type="CDD" id="cd19531">
    <property type="entry name" value="LCL_NRPS-like"/>
    <property type="match status" value="1"/>
</dbReference>
<feature type="region of interest" description="Disordered" evidence="4">
    <location>
        <begin position="2217"/>
        <end position="2244"/>
    </location>
</feature>
<reference evidence="6 7" key="1">
    <citation type="submission" date="2018-10" db="EMBL/GenBank/DDBJ databases">
        <title>Isolation from soil.</title>
        <authorList>
            <person name="Hu J."/>
        </authorList>
    </citation>
    <scope>NUCLEOTIDE SEQUENCE [LARGE SCALE GENOMIC DNA]</scope>
    <source>
        <strain evidence="6 7">NEAU-Ht49</strain>
    </source>
</reference>
<dbReference type="Pfam" id="PF00668">
    <property type="entry name" value="Condensation"/>
    <property type="match status" value="2"/>
</dbReference>
<dbReference type="Gene3D" id="3.30.300.30">
    <property type="match status" value="2"/>
</dbReference>
<dbReference type="PANTHER" id="PTHR45527:SF1">
    <property type="entry name" value="FATTY ACID SYNTHASE"/>
    <property type="match status" value="1"/>
</dbReference>
<dbReference type="PROSITE" id="PS00012">
    <property type="entry name" value="PHOSPHOPANTETHEINE"/>
    <property type="match status" value="2"/>
</dbReference>
<keyword evidence="3" id="KW-0597">Phosphoprotein</keyword>
<feature type="region of interest" description="Disordered" evidence="4">
    <location>
        <begin position="1716"/>
        <end position="1735"/>
    </location>
</feature>
<dbReference type="InterPro" id="IPR001031">
    <property type="entry name" value="Thioesterase"/>
</dbReference>
<name>A0A3M2LY10_9ACTN</name>
<dbReference type="EMBL" id="RFFG01000036">
    <property type="protein sequence ID" value="RMI42092.1"/>
    <property type="molecule type" value="Genomic_DNA"/>
</dbReference>
<evidence type="ECO:0000256" key="2">
    <source>
        <dbReference type="ARBA" id="ARBA00022450"/>
    </source>
</evidence>
<accession>A0A3M2LY10</accession>
<dbReference type="SUPFAM" id="SSF47336">
    <property type="entry name" value="ACP-like"/>
    <property type="match status" value="2"/>
</dbReference>
<dbReference type="Gene3D" id="1.10.1200.10">
    <property type="entry name" value="ACP-like"/>
    <property type="match status" value="2"/>
</dbReference>
<dbReference type="InterPro" id="IPR023213">
    <property type="entry name" value="CAT-like_dom_sf"/>
</dbReference>
<dbReference type="InterPro" id="IPR020845">
    <property type="entry name" value="AMP-binding_CS"/>
</dbReference>
<dbReference type="InterPro" id="IPR000873">
    <property type="entry name" value="AMP-dep_synth/lig_dom"/>
</dbReference>
<dbReference type="Pfam" id="PF00501">
    <property type="entry name" value="AMP-binding"/>
    <property type="match status" value="2"/>
</dbReference>
<evidence type="ECO:0000313" key="7">
    <source>
        <dbReference type="Proteomes" id="UP000282674"/>
    </source>
</evidence>
<sequence length="2567" mass="267757">MNPEPTARDVTERATPADQPTLPAALAKSCEMFADRVAVRDLRAGTDLTYAALSGRVADLAAALTQVPAPATGAGRGRNRLPVPVVAVLMEPGADLAVAAAAVVSAGAAYLPLAPAAPDAHLARVLAAAQPDLVVTGPEQDHRVPGLPSVSVRDLLTRPIDPRRFASSSDRQAPTARPDAPAYVIFTSGSSGTPKGVVVAHAALLNSTRARSDAYGDPERIPLLHSPGFDVSVGVMWWSLLSGATLVVGPPLADIAATWRLLRTERITHLVYAAGLYPTLLAVAAADTTRTTSGNAHAGGSCLRQVMIGSEAWGEAVADRHAALLPDASLWNEYGPTEAAVWASSALVYDASTRHRAPVTLGAPISGVSFHVADPEDPGGRLVEDWGTAGRPNSGAAAGELLISGANLALGYLRQRDATRRAFTTLPTGERAYRTGDLVRRTEAGWVFAGRVDRQVKIGGVRVEPAAVEDVLLTHPDIAAAHVSAVRPARDVPAVLVAYVQPVRPPGPPDPPGAEGAWAERIRAHCALHLPPGQVPARLMVVDALPVTLNGKVDTARLPDPFGSPGLAAQAGGQTEADHLAAAVAQILCVATLGEQVPLPAAGADSLALVRIAALLASDYRVQVPPSRLAGPTTLAQIRALLATAPPADTDRPPLVCGAATASGAGTERQDAPLSGQQLQLWLLEQAAPDSLAYQTQSSLLLDGVLDVEALQAALTLLVARHEILRTTLHDGPSGPVQRVHAPWPVDLPVTDLTVRDGRDIESHDLEGHWLEGRAADIVDELTRHRFDVTRLPLIRWHLLRLGPRRWRLVQVEHHLPHDGWSVGVLLTELMAAYDALVQGASPDLDPVLRGPVPQYRDYAAWYHRWRSTADHARHGRYWQTALEGASPIGVTFDGDHERPPRQSHRGGLLRGQVDPAVLARLDELGRAHGVTRFAMFMTAFTALVHAHTRAEDFTVGTALANRADPAAARMLGMLVNAVPLRARLHGDPTLGELAARIQQVVLDLHDHQELPFTDILAAVTGTPGTRPGPDGPGHPGSGSRGRGSTGDGGRDGSRTPWFSLMFAFHDSPRPHLLQAAGVTGRVRIEHNGSAKNDINVVCVPSPATEAGDSAAVEVLWEYNRDLYEPGTAQAHLRDFMACLRAVADSWDRRLSTADATGTAARTAADPHLADLRTARRKGAAGQRGPRTLPGGVTAAIAATPDEPAVIHAGTTLTFRQLERLACDIEVALEDAGIGIGDRVAVACPPSPLLVAALLAVTRRGAAYLCLDLAHPHQRLADLLALAAPALILADSSSSGGSGSSGLEGLGVEVLYADRLPTGGRARRPVHGAAAPAYVVFTSGSGGTPKGVVASHGNAVTALTARTAVFGRHLGGARPRTLVTLPTVFDVAPSMIFWTLTAGGTVILPDRPGDAADPLLVRELVDRHQVTCLNFVSSYYSQFLQALPGPWPAPVRVVAVGGEPCTPDLVTRHTKLLPGAVLCNEYGPTETTVWATAAILHRPPSHPPSGRPSGRRVPIGTPVPGTVVAVLDADLQPVPQGARGELCIAGGGVTPGYLDEPDLTAERFTVPARGPLAGIRLYRTGDVGRVGPDGRLECLGRMDDQVKIRGHRVDPAEVARCLAAHPLVARAHVTAFSGAGGVTELGAVVAAGQEAAPGDRGRGGGDHDQDGLGDDLRRWVTQRLPSPMVPSRLRLVPALPLTASGKVDRDTVTALLATAPAPHQARPGAPGGRRPADPAAAAMADRLRGLWRAAIPVLAAGGDGSWCGGDFFAAGGDSLTAIRLSSAARTAGLPLSVSDILTHPVLADQAALLTLRIAAQPSPGQGAPAGERVARPGGTPVALTGAQQWFFAQRFADPDHFAQARLFDVQAGTDGVVLAAAVRAALARHEATRLCFVSGPSGWHAVLAAPAVHPIDALHLPASPDGDEGVGAAQARLQANLSITDGRLLAAALLQHGTRGHAPAPATTGAAEGRRTLLLVLHHLIVDAVSWDVLARDIAACYADLTSAGAAAPLRLAPPLPGPAAAPSGDQAADEERYWRDLADAPKPGLALTTAPRCCFGDRRHLQIVLSPTATRLLTLESAALHRVGGQEIFLAAVARATAALTRRGTGLYAMLEGHGRSDLDHGGDLLGWFTCLHPVLLGAPQSAGNAATTPPDAHVDADALLREAAAIRAHLAHVPRGGAAFAPARYSPPVSPGDSPAVAVADLELPEVTINYLATASPNQPAGPIGAPRPAPNSGIGPANTPPTSLDLTLGRHRPAADGEDRGPLLRLSCSFDPGRLECRAVEGAVAAISEMIEDLARCVPLAEPPDQPRAESLFLLPGLGDALAPLAGLANRLSSHRACYGLTRPDVPADASIEELAAVHAAALTGRQAGPYHLAGWSFGAAVAFQTARDLTAAGHTVHLTLLDPPHLYDTETERRRQTLLVTAHHLTRLLPEQDPDLLRRILENTLVTAADTAALDDLTAQIAALASTSENAADAAEQALPRDELLWRVRVLAGSAAALAAWRPCGVLPTLVIASPTGELGGWDQLSGTPPTVVTVPATDHRALLTSPAVIDLLTDTHPAETGS</sequence>
<dbReference type="Pfam" id="PF00975">
    <property type="entry name" value="Thioesterase"/>
    <property type="match status" value="1"/>
</dbReference>
<dbReference type="GO" id="GO:0043041">
    <property type="term" value="P:amino acid activation for nonribosomal peptide biosynthetic process"/>
    <property type="evidence" value="ECO:0007669"/>
    <property type="project" value="TreeGrafter"/>
</dbReference>
<comment type="cofactor">
    <cofactor evidence="1">
        <name>pantetheine 4'-phosphate</name>
        <dbReference type="ChEBI" id="CHEBI:47942"/>
    </cofactor>
</comment>
<dbReference type="InterPro" id="IPR001242">
    <property type="entry name" value="Condensation_dom"/>
</dbReference>
<dbReference type="InterPro" id="IPR010071">
    <property type="entry name" value="AA_adenyl_dom"/>
</dbReference>
<dbReference type="SUPFAM" id="SSF56801">
    <property type="entry name" value="Acetyl-CoA synthetase-like"/>
    <property type="match status" value="2"/>
</dbReference>
<dbReference type="GO" id="GO:0044550">
    <property type="term" value="P:secondary metabolite biosynthetic process"/>
    <property type="evidence" value="ECO:0007669"/>
    <property type="project" value="TreeGrafter"/>
</dbReference>
<evidence type="ECO:0000259" key="5">
    <source>
        <dbReference type="PROSITE" id="PS50075"/>
    </source>
</evidence>
<protein>
    <submittedName>
        <fullName evidence="6">Amino acid adenylation domain-containing protein</fullName>
    </submittedName>
</protein>
<evidence type="ECO:0000256" key="4">
    <source>
        <dbReference type="SAM" id="MobiDB-lite"/>
    </source>
</evidence>
<dbReference type="PROSITE" id="PS50075">
    <property type="entry name" value="CARRIER"/>
    <property type="match status" value="1"/>
</dbReference>
<dbReference type="Gene3D" id="3.40.50.1820">
    <property type="entry name" value="alpha/beta hydrolase"/>
    <property type="match status" value="1"/>
</dbReference>
<evidence type="ECO:0000256" key="3">
    <source>
        <dbReference type="ARBA" id="ARBA00022553"/>
    </source>
</evidence>
<dbReference type="InterPro" id="IPR036736">
    <property type="entry name" value="ACP-like_sf"/>
</dbReference>
<dbReference type="Gene3D" id="3.30.559.10">
    <property type="entry name" value="Chloramphenicol acetyltransferase-like domain"/>
    <property type="match status" value="2"/>
</dbReference>
<dbReference type="PANTHER" id="PTHR45527">
    <property type="entry name" value="NONRIBOSOMAL PEPTIDE SYNTHETASE"/>
    <property type="match status" value="1"/>
</dbReference>
<dbReference type="Pfam" id="PF13193">
    <property type="entry name" value="AMP-binding_C"/>
    <property type="match status" value="2"/>
</dbReference>
<dbReference type="SUPFAM" id="SSF52777">
    <property type="entry name" value="CoA-dependent acyltransferases"/>
    <property type="match status" value="4"/>
</dbReference>
<dbReference type="CDD" id="cd05930">
    <property type="entry name" value="A_NRPS"/>
    <property type="match status" value="1"/>
</dbReference>
<evidence type="ECO:0000313" key="6">
    <source>
        <dbReference type="EMBL" id="RMI42092.1"/>
    </source>
</evidence>
<dbReference type="NCBIfam" id="TIGR01733">
    <property type="entry name" value="AA-adenyl-dom"/>
    <property type="match status" value="1"/>
</dbReference>
<dbReference type="Gene3D" id="3.30.559.30">
    <property type="entry name" value="Nonribosomal peptide synthetase, condensation domain"/>
    <property type="match status" value="2"/>
</dbReference>
<dbReference type="GO" id="GO:0005737">
    <property type="term" value="C:cytoplasm"/>
    <property type="evidence" value="ECO:0007669"/>
    <property type="project" value="TreeGrafter"/>
</dbReference>
<feature type="domain" description="Carrier" evidence="5">
    <location>
        <begin position="1737"/>
        <end position="1813"/>
    </location>
</feature>
<dbReference type="RefSeq" id="WP_122196086.1">
    <property type="nucleotide sequence ID" value="NZ_JBHSKC010000031.1"/>
</dbReference>
<proteinExistence type="predicted"/>
<organism evidence="6 7">
    <name type="scientific">Actinomadura harenae</name>
    <dbReference type="NCBI Taxonomy" id="2483351"/>
    <lineage>
        <taxon>Bacteria</taxon>
        <taxon>Bacillati</taxon>
        <taxon>Actinomycetota</taxon>
        <taxon>Actinomycetes</taxon>
        <taxon>Streptosporangiales</taxon>
        <taxon>Thermomonosporaceae</taxon>
        <taxon>Actinomadura</taxon>
    </lineage>
</organism>
<dbReference type="OrthoDB" id="3671989at2"/>
<dbReference type="InterPro" id="IPR006162">
    <property type="entry name" value="Ppantetheine_attach_site"/>
</dbReference>
<dbReference type="PROSITE" id="PS00455">
    <property type="entry name" value="AMP_BINDING"/>
    <property type="match status" value="1"/>
</dbReference>
<dbReference type="GO" id="GO:0031177">
    <property type="term" value="F:phosphopantetheine binding"/>
    <property type="evidence" value="ECO:0007669"/>
    <property type="project" value="TreeGrafter"/>
</dbReference>
<dbReference type="InterPro" id="IPR029058">
    <property type="entry name" value="AB_hydrolase_fold"/>
</dbReference>
<dbReference type="GO" id="GO:0008610">
    <property type="term" value="P:lipid biosynthetic process"/>
    <property type="evidence" value="ECO:0007669"/>
    <property type="project" value="UniProtKB-ARBA"/>
</dbReference>
<dbReference type="Gene3D" id="3.40.50.12780">
    <property type="entry name" value="N-terminal domain of ligase-like"/>
    <property type="match status" value="2"/>
</dbReference>
<dbReference type="InterPro" id="IPR009081">
    <property type="entry name" value="PP-bd_ACP"/>
</dbReference>
<gene>
    <name evidence="6" type="ORF">EBO15_20795</name>
</gene>
<dbReference type="Proteomes" id="UP000282674">
    <property type="component" value="Unassembled WGS sequence"/>
</dbReference>
<keyword evidence="2" id="KW-0596">Phosphopantetheine</keyword>